<dbReference type="Gene3D" id="3.30.160.60">
    <property type="entry name" value="Classic Zinc Finger"/>
    <property type="match status" value="1"/>
</dbReference>
<evidence type="ECO:0000256" key="1">
    <source>
        <dbReference type="PROSITE-ProRule" id="PRU00024"/>
    </source>
</evidence>
<dbReference type="Proteomes" id="UP000507470">
    <property type="component" value="Unassembled WGS sequence"/>
</dbReference>
<dbReference type="GO" id="GO:0008270">
    <property type="term" value="F:zinc ion binding"/>
    <property type="evidence" value="ECO:0007669"/>
    <property type="project" value="UniProtKB-KW"/>
</dbReference>
<dbReference type="PANTHER" id="PTHR25462">
    <property type="entry name" value="BONUS, ISOFORM C-RELATED"/>
    <property type="match status" value="1"/>
</dbReference>
<evidence type="ECO:0000313" key="3">
    <source>
        <dbReference type="EMBL" id="CAC5362661.1"/>
    </source>
</evidence>
<dbReference type="GO" id="GO:0005654">
    <property type="term" value="C:nucleoplasm"/>
    <property type="evidence" value="ECO:0007669"/>
    <property type="project" value="TreeGrafter"/>
</dbReference>
<dbReference type="PANTHER" id="PTHR25462:SF305">
    <property type="entry name" value="RING-TYPE DOMAIN-CONTAINING PROTEIN"/>
    <property type="match status" value="1"/>
</dbReference>
<protein>
    <recommendedName>
        <fullName evidence="2">B box-type domain-containing protein</fullName>
    </recommendedName>
</protein>
<sequence>MATYTPHCEFCSEEEKSLAAIRFCLDCEEALCKQCVEYHQKCKATKSHYLMDLAAIVKSKIPTRKKFCEIHEDVSLDFYCTHQDTVCCRVYIPSKHQSCKDVLPLEVASELIKTSSLFEHTFSEWQNIGKTLDHLINDRKNNVNELEKSEPLICEEVDNLKTYLIKQINTLVKKIKTDISSCKKKNINQLRKDISEISEVYDNVKERGQELEFLKDHGSNNQLYLKLREQGKGVQDVVPNSCA</sequence>
<keyword evidence="1" id="KW-0862">Zinc</keyword>
<evidence type="ECO:0000259" key="2">
    <source>
        <dbReference type="PROSITE" id="PS50119"/>
    </source>
</evidence>
<keyword evidence="1" id="KW-0863">Zinc-finger</keyword>
<gene>
    <name evidence="3" type="ORF">MCOR_4359</name>
</gene>
<dbReference type="PROSITE" id="PS50119">
    <property type="entry name" value="ZF_BBOX"/>
    <property type="match status" value="1"/>
</dbReference>
<dbReference type="GO" id="GO:0061630">
    <property type="term" value="F:ubiquitin protein ligase activity"/>
    <property type="evidence" value="ECO:0007669"/>
    <property type="project" value="TreeGrafter"/>
</dbReference>
<reference evidence="3 4" key="1">
    <citation type="submission" date="2020-06" db="EMBL/GenBank/DDBJ databases">
        <authorList>
            <person name="Li R."/>
            <person name="Bekaert M."/>
        </authorList>
    </citation>
    <scope>NUCLEOTIDE SEQUENCE [LARGE SCALE GENOMIC DNA]</scope>
    <source>
        <strain evidence="4">wild</strain>
    </source>
</reference>
<dbReference type="OrthoDB" id="6094186at2759"/>
<keyword evidence="4" id="KW-1185">Reference proteome</keyword>
<keyword evidence="1" id="KW-0479">Metal-binding</keyword>
<dbReference type="InterPro" id="IPR047153">
    <property type="entry name" value="TRIM45/56/19-like"/>
</dbReference>
<dbReference type="AlphaFoldDB" id="A0A6J8A770"/>
<dbReference type="EMBL" id="CACVKT020000746">
    <property type="protein sequence ID" value="CAC5362661.1"/>
    <property type="molecule type" value="Genomic_DNA"/>
</dbReference>
<dbReference type="InterPro" id="IPR000315">
    <property type="entry name" value="Znf_B-box"/>
</dbReference>
<feature type="domain" description="B box-type" evidence="2">
    <location>
        <begin position="6"/>
        <end position="53"/>
    </location>
</feature>
<proteinExistence type="predicted"/>
<accession>A0A6J8A770</accession>
<organism evidence="3 4">
    <name type="scientific">Mytilus coruscus</name>
    <name type="common">Sea mussel</name>
    <dbReference type="NCBI Taxonomy" id="42192"/>
    <lineage>
        <taxon>Eukaryota</taxon>
        <taxon>Metazoa</taxon>
        <taxon>Spiralia</taxon>
        <taxon>Lophotrochozoa</taxon>
        <taxon>Mollusca</taxon>
        <taxon>Bivalvia</taxon>
        <taxon>Autobranchia</taxon>
        <taxon>Pteriomorphia</taxon>
        <taxon>Mytilida</taxon>
        <taxon>Mytiloidea</taxon>
        <taxon>Mytilidae</taxon>
        <taxon>Mytilinae</taxon>
        <taxon>Mytilus</taxon>
    </lineage>
</organism>
<name>A0A6J8A770_MYTCO</name>
<evidence type="ECO:0000313" key="4">
    <source>
        <dbReference type="Proteomes" id="UP000507470"/>
    </source>
</evidence>